<dbReference type="AlphaFoldDB" id="A0AAQ3XA29"/>
<evidence type="ECO:0000313" key="2">
    <source>
        <dbReference type="EMBL" id="WVZ90670.1"/>
    </source>
</evidence>
<reference evidence="2 3" key="1">
    <citation type="submission" date="2024-02" db="EMBL/GenBank/DDBJ databases">
        <title>High-quality chromosome-scale genome assembly of Pensacola bahiagrass (Paspalum notatum Flugge var. saurae).</title>
        <authorList>
            <person name="Vega J.M."/>
            <person name="Podio M."/>
            <person name="Orjuela J."/>
            <person name="Siena L.A."/>
            <person name="Pessino S.C."/>
            <person name="Combes M.C."/>
            <person name="Mariac C."/>
            <person name="Albertini E."/>
            <person name="Pupilli F."/>
            <person name="Ortiz J.P.A."/>
            <person name="Leblanc O."/>
        </authorList>
    </citation>
    <scope>NUCLEOTIDE SEQUENCE [LARGE SCALE GENOMIC DNA]</scope>
    <source>
        <strain evidence="2">R1</strain>
        <tissue evidence="2">Leaf</tissue>
    </source>
</reference>
<feature type="compositionally biased region" description="Polar residues" evidence="1">
    <location>
        <begin position="1"/>
        <end position="17"/>
    </location>
</feature>
<dbReference type="EMBL" id="CP144752">
    <property type="protein sequence ID" value="WVZ90670.1"/>
    <property type="molecule type" value="Genomic_DNA"/>
</dbReference>
<organism evidence="2 3">
    <name type="scientific">Paspalum notatum var. saurae</name>
    <dbReference type="NCBI Taxonomy" id="547442"/>
    <lineage>
        <taxon>Eukaryota</taxon>
        <taxon>Viridiplantae</taxon>
        <taxon>Streptophyta</taxon>
        <taxon>Embryophyta</taxon>
        <taxon>Tracheophyta</taxon>
        <taxon>Spermatophyta</taxon>
        <taxon>Magnoliopsida</taxon>
        <taxon>Liliopsida</taxon>
        <taxon>Poales</taxon>
        <taxon>Poaceae</taxon>
        <taxon>PACMAD clade</taxon>
        <taxon>Panicoideae</taxon>
        <taxon>Andropogonodae</taxon>
        <taxon>Paspaleae</taxon>
        <taxon>Paspalinae</taxon>
        <taxon>Paspalum</taxon>
    </lineage>
</organism>
<protein>
    <submittedName>
        <fullName evidence="2">Uncharacterized protein</fullName>
    </submittedName>
</protein>
<name>A0AAQ3XA29_PASNO</name>
<evidence type="ECO:0000313" key="3">
    <source>
        <dbReference type="Proteomes" id="UP001341281"/>
    </source>
</evidence>
<feature type="region of interest" description="Disordered" evidence="1">
    <location>
        <begin position="1"/>
        <end position="40"/>
    </location>
</feature>
<proteinExistence type="predicted"/>
<accession>A0AAQ3XA29</accession>
<sequence length="95" mass="10766">MNRACQSSVTPSSSGVQHNEKMQGLGSNQKQMDRDKSQMLGCNSPMSIRCTVIILEHITANRTLEQVESLPKHKAEKYRFNVHVKKKIAIMLRLV</sequence>
<dbReference type="Proteomes" id="UP001341281">
    <property type="component" value="Chromosome 08"/>
</dbReference>
<keyword evidence="3" id="KW-1185">Reference proteome</keyword>
<evidence type="ECO:0000256" key="1">
    <source>
        <dbReference type="SAM" id="MobiDB-lite"/>
    </source>
</evidence>
<gene>
    <name evidence="2" type="ORF">U9M48_036952</name>
</gene>